<feature type="transmembrane region" description="Helical" evidence="2">
    <location>
        <begin position="12"/>
        <end position="33"/>
    </location>
</feature>
<dbReference type="Proteomes" id="UP000004507">
    <property type="component" value="Unassembled WGS sequence"/>
</dbReference>
<keyword evidence="2" id="KW-0812">Transmembrane</keyword>
<dbReference type="EMBL" id="AAMS01000006">
    <property type="protein sequence ID" value="EAQ06147.1"/>
    <property type="molecule type" value="Genomic_DNA"/>
</dbReference>
<feature type="compositionally biased region" description="Low complexity" evidence="1">
    <location>
        <begin position="116"/>
        <end position="125"/>
    </location>
</feature>
<keyword evidence="2" id="KW-1133">Transmembrane helix</keyword>
<name>A3V7D1_9RHOB</name>
<feature type="region of interest" description="Disordered" evidence="1">
    <location>
        <begin position="60"/>
        <end position="198"/>
    </location>
</feature>
<evidence type="ECO:0000256" key="2">
    <source>
        <dbReference type="SAM" id="Phobius"/>
    </source>
</evidence>
<feature type="compositionally biased region" description="Pro residues" evidence="1">
    <location>
        <begin position="241"/>
        <end position="251"/>
    </location>
</feature>
<accession>A3V7D1</accession>
<dbReference type="eggNOG" id="COG3266">
    <property type="taxonomic scope" value="Bacteria"/>
</dbReference>
<dbReference type="AlphaFoldDB" id="A3V7D1"/>
<dbReference type="Gene3D" id="3.30.1150.10">
    <property type="match status" value="1"/>
</dbReference>
<dbReference type="STRING" id="314232.SKA53_08576"/>
<keyword evidence="2" id="KW-0472">Membrane</keyword>
<protein>
    <submittedName>
        <fullName evidence="3">TonB domain protein, putative</fullName>
    </submittedName>
</protein>
<reference evidence="3 4" key="1">
    <citation type="submission" date="2006-01" db="EMBL/GenBank/DDBJ databases">
        <authorList>
            <person name="Hagstrom A."/>
            <person name="Ferriera S."/>
            <person name="Johnson J."/>
            <person name="Kravitz S."/>
            <person name="Halpern A."/>
            <person name="Remington K."/>
            <person name="Beeson K."/>
            <person name="Tran B."/>
            <person name="Rogers Y.-H."/>
            <person name="Friedman R."/>
            <person name="Venter J.C."/>
        </authorList>
    </citation>
    <scope>NUCLEOTIDE SEQUENCE [LARGE SCALE GENOMIC DNA]</scope>
    <source>
        <strain evidence="3 4">SKA53</strain>
    </source>
</reference>
<feature type="compositionally biased region" description="Pro residues" evidence="1">
    <location>
        <begin position="80"/>
        <end position="115"/>
    </location>
</feature>
<evidence type="ECO:0000256" key="1">
    <source>
        <dbReference type="SAM" id="MobiDB-lite"/>
    </source>
</evidence>
<feature type="region of interest" description="Disordered" evidence="1">
    <location>
        <begin position="211"/>
        <end position="255"/>
    </location>
</feature>
<proteinExistence type="predicted"/>
<feature type="compositionally biased region" description="Pro residues" evidence="1">
    <location>
        <begin position="126"/>
        <end position="143"/>
    </location>
</feature>
<dbReference type="HOGENOM" id="CLU_059728_0_0_5"/>
<evidence type="ECO:0000313" key="4">
    <source>
        <dbReference type="Proteomes" id="UP000004507"/>
    </source>
</evidence>
<evidence type="ECO:0000313" key="3">
    <source>
        <dbReference type="EMBL" id="EAQ06147.1"/>
    </source>
</evidence>
<keyword evidence="4" id="KW-1185">Reference proteome</keyword>
<gene>
    <name evidence="3" type="ORF">SKA53_08576</name>
</gene>
<organism evidence="3 4">
    <name type="scientific">Yoonia vestfoldensis SKA53</name>
    <dbReference type="NCBI Taxonomy" id="314232"/>
    <lineage>
        <taxon>Bacteria</taxon>
        <taxon>Pseudomonadati</taxon>
        <taxon>Pseudomonadota</taxon>
        <taxon>Alphaproteobacteria</taxon>
        <taxon>Rhodobacterales</taxon>
        <taxon>Paracoccaceae</taxon>
        <taxon>Yoonia</taxon>
    </lineage>
</organism>
<sequence length="381" mass="39626">MTVPTDKMQTPGMYISAVGHLGLIGWLLLGWGMQSQPLPMQVMDVSVMSGEEFEQMMAARTPTPGDAPPTAPVQPQIEQTPPPPAVETPPEPAPVPLPVETPVSEAPPPPAPEMPPADVTDAAPAAPAPPEMPAPAPDLPPSDDPTQAPANRIASTPTAPPPPDAQISDIAREAVVPDETATAEVAVPEQQATAPEQTATEIVIADERPRGAVETSIRPIARPARPAPPAPEQETATAEPTPDPAPTPAPVPDTSDAVADALAAAVASSAAPAVQAGPPMTGSERDSFRIAVNSCWNVDPGSVAARVIVEVGFTLNRDGTLDGEPRLLSSDGDQSATSTAFEAARRAILRCQRGGYQLPADKYDQWREVVITFDPSGMRLR</sequence>
<comment type="caution">
    <text evidence="3">The sequence shown here is derived from an EMBL/GenBank/DDBJ whole genome shotgun (WGS) entry which is preliminary data.</text>
</comment>